<dbReference type="RefSeq" id="WP_183304228.1">
    <property type="nucleotide sequence ID" value="NZ_JACIFD010000002.1"/>
</dbReference>
<accession>A0A840DH39</accession>
<dbReference type="Gene3D" id="2.40.420.20">
    <property type="match status" value="1"/>
</dbReference>
<feature type="signal peptide" evidence="1">
    <location>
        <begin position="1"/>
        <end position="21"/>
    </location>
</feature>
<proteinExistence type="predicted"/>
<keyword evidence="1" id="KW-0732">Signal</keyword>
<evidence type="ECO:0000313" key="3">
    <source>
        <dbReference type="Proteomes" id="UP000571183"/>
    </source>
</evidence>
<sequence>MKKIAALVAAGVTVLALSSCHGDTPEPEHDSLLQHETVSVSKGNITPTAAEKATVAQAAQVVVVSGTRADFEAYVKIGEQVVAGQVIGRNGESEVVSPIAAKVVSITTNAPDLPENYPLFALQYQGFGIVVQTGNLLRSAAIEQLTGKFQITDGVGPTACVAVLSAAASADTVEEQQTQQTVTADEAAALEKPFSMPAPSFGLPTPQVAADRVVCLIDKGIAVQAGQQATVVISGNTAAETLLLPLNAVAGRQQRGQVMRVQGDKYEVVDVELGISDGAKIQILSGLQEGDSVINFSPHLDPRGQ</sequence>
<feature type="chain" id="PRO_5039387186" description="HlyD family efflux transporter periplasmic adaptor subunit" evidence="1">
    <location>
        <begin position="22"/>
        <end position="305"/>
    </location>
</feature>
<protein>
    <recommendedName>
        <fullName evidence="4">HlyD family efflux transporter periplasmic adaptor subunit</fullName>
    </recommendedName>
</protein>
<comment type="caution">
    <text evidence="2">The sequence shown here is derived from an EMBL/GenBank/DDBJ whole genome shotgun (WGS) entry which is preliminary data.</text>
</comment>
<dbReference type="Proteomes" id="UP000571183">
    <property type="component" value="Unassembled WGS sequence"/>
</dbReference>
<evidence type="ECO:0000313" key="2">
    <source>
        <dbReference type="EMBL" id="MBB4071013.1"/>
    </source>
</evidence>
<keyword evidence="3" id="KW-1185">Reference proteome</keyword>
<organism evidence="2 3">
    <name type="scientific">Canibacter oris</name>
    <dbReference type="NCBI Taxonomy" id="1365628"/>
    <lineage>
        <taxon>Bacteria</taxon>
        <taxon>Bacillati</taxon>
        <taxon>Actinomycetota</taxon>
        <taxon>Actinomycetes</taxon>
        <taxon>Micrococcales</taxon>
        <taxon>Microbacteriaceae</taxon>
        <taxon>Canibacter</taxon>
    </lineage>
</organism>
<dbReference type="EMBL" id="JACIFD010000002">
    <property type="protein sequence ID" value="MBB4071013.1"/>
    <property type="molecule type" value="Genomic_DNA"/>
</dbReference>
<evidence type="ECO:0000256" key="1">
    <source>
        <dbReference type="SAM" id="SignalP"/>
    </source>
</evidence>
<dbReference type="AlphaFoldDB" id="A0A840DH39"/>
<reference evidence="2" key="1">
    <citation type="submission" date="2020-08" db="EMBL/GenBank/DDBJ databases">
        <title>Sequencing the genomes of 1000 actinobacteria strains.</title>
        <authorList>
            <person name="Klenk H.-P."/>
        </authorList>
    </citation>
    <scope>NUCLEOTIDE SEQUENCE [LARGE SCALE GENOMIC DNA]</scope>
    <source>
        <strain evidence="2">DSM 27064</strain>
    </source>
</reference>
<gene>
    <name evidence="2" type="ORF">F5897_000297</name>
</gene>
<evidence type="ECO:0008006" key="4">
    <source>
        <dbReference type="Google" id="ProtNLM"/>
    </source>
</evidence>
<dbReference type="PROSITE" id="PS51257">
    <property type="entry name" value="PROKAR_LIPOPROTEIN"/>
    <property type="match status" value="1"/>
</dbReference>
<name>A0A840DH39_9MICO</name>